<keyword evidence="2" id="KW-1185">Reference proteome</keyword>
<accession>A0ABR2G180</accession>
<evidence type="ECO:0000313" key="2">
    <source>
        <dbReference type="Proteomes" id="UP001472677"/>
    </source>
</evidence>
<name>A0ABR2G180_9ROSI</name>
<dbReference type="EMBL" id="JBBPBM010000004">
    <property type="protein sequence ID" value="KAK8590275.1"/>
    <property type="molecule type" value="Genomic_DNA"/>
</dbReference>
<organism evidence="1 2">
    <name type="scientific">Hibiscus sabdariffa</name>
    <name type="common">roselle</name>
    <dbReference type="NCBI Taxonomy" id="183260"/>
    <lineage>
        <taxon>Eukaryota</taxon>
        <taxon>Viridiplantae</taxon>
        <taxon>Streptophyta</taxon>
        <taxon>Embryophyta</taxon>
        <taxon>Tracheophyta</taxon>
        <taxon>Spermatophyta</taxon>
        <taxon>Magnoliopsida</taxon>
        <taxon>eudicotyledons</taxon>
        <taxon>Gunneridae</taxon>
        <taxon>Pentapetalae</taxon>
        <taxon>rosids</taxon>
        <taxon>malvids</taxon>
        <taxon>Malvales</taxon>
        <taxon>Malvaceae</taxon>
        <taxon>Malvoideae</taxon>
        <taxon>Hibiscus</taxon>
    </lineage>
</organism>
<gene>
    <name evidence="1" type="ORF">V6N12_024651</name>
</gene>
<dbReference type="Proteomes" id="UP001472677">
    <property type="component" value="Unassembled WGS sequence"/>
</dbReference>
<reference evidence="1 2" key="1">
    <citation type="journal article" date="2024" name="G3 (Bethesda)">
        <title>Genome assembly of Hibiscus sabdariffa L. provides insights into metabolisms of medicinal natural products.</title>
        <authorList>
            <person name="Kim T."/>
        </authorList>
    </citation>
    <scope>NUCLEOTIDE SEQUENCE [LARGE SCALE GENOMIC DNA]</scope>
    <source>
        <strain evidence="1">TK-2024</strain>
        <tissue evidence="1">Old leaves</tissue>
    </source>
</reference>
<proteinExistence type="predicted"/>
<protein>
    <submittedName>
        <fullName evidence="1">Uncharacterized protein</fullName>
    </submittedName>
</protein>
<evidence type="ECO:0000313" key="1">
    <source>
        <dbReference type="EMBL" id="KAK8590275.1"/>
    </source>
</evidence>
<comment type="caution">
    <text evidence="1">The sequence shown here is derived from an EMBL/GenBank/DDBJ whole genome shotgun (WGS) entry which is preliminary data.</text>
</comment>
<sequence length="220" mass="25063">MHKEYNEGPRCYLEEFSNSDWVVSMCTQLQNARVSSVPNNNELVKPHGKAHANELCKAIALRKGVTIENTRRALFDVEKGEMTMRLVNEFYANLTKKGQAFVIVHGKQVKWDAKTINNLFGLDNLKVMIRSLTKVPSHHPPLSDPKLQRRRSDSGNVILNSLVKIEVDLQKLKHTYGREDVAVNRALINLMRRVILALEHEQEETPPLTEHNVLIDIVGP</sequence>